<comment type="similarity">
    <text evidence="4">Belongs to the eIF-3 subunit F family.</text>
</comment>
<dbReference type="CDD" id="cd08064">
    <property type="entry name" value="MPN_eIF3f"/>
    <property type="match status" value="1"/>
</dbReference>
<evidence type="ECO:0000313" key="7">
    <source>
        <dbReference type="EMBL" id="RKP27807.1"/>
    </source>
</evidence>
<evidence type="ECO:0000313" key="8">
    <source>
        <dbReference type="Proteomes" id="UP000278143"/>
    </source>
</evidence>
<dbReference type="PANTHER" id="PTHR10540:SF6">
    <property type="entry name" value="EUKARYOTIC TRANSLATION INITIATION FACTOR 3 SUBUNIT F"/>
    <property type="match status" value="1"/>
</dbReference>
<evidence type="ECO:0000256" key="5">
    <source>
        <dbReference type="SAM" id="Phobius"/>
    </source>
</evidence>
<feature type="domain" description="MPN" evidence="6">
    <location>
        <begin position="21"/>
        <end position="155"/>
    </location>
</feature>
<keyword evidence="5" id="KW-1133">Transmembrane helix</keyword>
<evidence type="ECO:0000256" key="4">
    <source>
        <dbReference type="HAMAP-Rule" id="MF_03005"/>
    </source>
</evidence>
<dbReference type="GO" id="GO:0016282">
    <property type="term" value="C:eukaryotic 43S preinitiation complex"/>
    <property type="evidence" value="ECO:0007669"/>
    <property type="project" value="UniProtKB-UniRule"/>
</dbReference>
<organism evidence="7 8">
    <name type="scientific">Syncephalis pseudoplumigaleata</name>
    <dbReference type="NCBI Taxonomy" id="1712513"/>
    <lineage>
        <taxon>Eukaryota</taxon>
        <taxon>Fungi</taxon>
        <taxon>Fungi incertae sedis</taxon>
        <taxon>Zoopagomycota</taxon>
        <taxon>Zoopagomycotina</taxon>
        <taxon>Zoopagomycetes</taxon>
        <taxon>Zoopagales</taxon>
        <taxon>Piptocephalidaceae</taxon>
        <taxon>Syncephalis</taxon>
    </lineage>
</organism>
<dbReference type="GO" id="GO:0006508">
    <property type="term" value="P:proteolysis"/>
    <property type="evidence" value="ECO:0007669"/>
    <property type="project" value="UniProtKB-KW"/>
</dbReference>
<reference evidence="8" key="1">
    <citation type="journal article" date="2018" name="Nat. Microbiol.">
        <title>Leveraging single-cell genomics to expand the fungal tree of life.</title>
        <authorList>
            <person name="Ahrendt S.R."/>
            <person name="Quandt C.A."/>
            <person name="Ciobanu D."/>
            <person name="Clum A."/>
            <person name="Salamov A."/>
            <person name="Andreopoulos B."/>
            <person name="Cheng J.F."/>
            <person name="Woyke T."/>
            <person name="Pelin A."/>
            <person name="Henrissat B."/>
            <person name="Reynolds N.K."/>
            <person name="Benny G.L."/>
            <person name="Smith M.E."/>
            <person name="James T.Y."/>
            <person name="Grigoriev I.V."/>
        </authorList>
    </citation>
    <scope>NUCLEOTIDE SEQUENCE [LARGE SCALE GENOMIC DNA]</scope>
    <source>
        <strain evidence="8">Benny S71-1</strain>
    </source>
</reference>
<keyword evidence="7" id="KW-0645">Protease</keyword>
<comment type="subcellular location">
    <subcellularLocation>
        <location evidence="4">Cytoplasm</location>
    </subcellularLocation>
</comment>
<dbReference type="GO" id="GO:0003743">
    <property type="term" value="F:translation initiation factor activity"/>
    <property type="evidence" value="ECO:0007669"/>
    <property type="project" value="UniProtKB-UniRule"/>
</dbReference>
<comment type="subunit">
    <text evidence="4">Component of the eukaryotic translation initiation factor 3 (eIF-3) complex.</text>
</comment>
<proteinExistence type="inferred from homology"/>
<dbReference type="Pfam" id="PF13012">
    <property type="entry name" value="MitMem_reg"/>
    <property type="match status" value="1"/>
</dbReference>
<keyword evidence="2 4" id="KW-0396">Initiation factor</keyword>
<sequence length="291" mass="31882">MTDSLITLNLALPAAVSTPTLTVSPVVLFIILDHYLRRDEEQRQVVGTLLGVRSDDGRSIEVRNAFSVPFDGNAKKLAIDMDYHRSMFDLHQRVNQKEVVVGWYATGSELSSKAAEIQELYMAECATAPSVHLLLDTRLSTDRLGLKAFVSAPVGLAQKAERSLLQPTRCDVRANDSERSGLDSLAMARGKEDRTAPLSTDLENLERAIRKVLTLVNRTVAYVDGVNAGTTTADSAIGRRIMDAVAAVPKIDEAEFETAFNDHLQDQLMATYLANMAQAQINIAESVHTLI</sequence>
<feature type="transmembrane region" description="Helical" evidence="5">
    <location>
        <begin position="12"/>
        <end position="32"/>
    </location>
</feature>
<evidence type="ECO:0000256" key="2">
    <source>
        <dbReference type="ARBA" id="ARBA00022540"/>
    </source>
</evidence>
<dbReference type="PROSITE" id="PS50249">
    <property type="entry name" value="MPN"/>
    <property type="match status" value="1"/>
</dbReference>
<dbReference type="GO" id="GO:0071541">
    <property type="term" value="C:eukaryotic translation initiation factor 3 complex, eIF3m"/>
    <property type="evidence" value="ECO:0007669"/>
    <property type="project" value="TreeGrafter"/>
</dbReference>
<name>A0A4P9Z5A9_9FUNG</name>
<evidence type="ECO:0000256" key="1">
    <source>
        <dbReference type="ARBA" id="ARBA00022490"/>
    </source>
</evidence>
<protein>
    <recommendedName>
        <fullName evidence="4">Eukaryotic translation initiation factor 3 subunit F</fullName>
        <shortName evidence="4">eIF3f</shortName>
    </recommendedName>
</protein>
<dbReference type="InterPro" id="IPR000555">
    <property type="entry name" value="JAMM/MPN+_dom"/>
</dbReference>
<dbReference type="OrthoDB" id="25498at2759"/>
<dbReference type="GO" id="GO:0031369">
    <property type="term" value="F:translation initiation factor binding"/>
    <property type="evidence" value="ECO:0007669"/>
    <property type="project" value="InterPro"/>
</dbReference>
<dbReference type="GO" id="GO:0001732">
    <property type="term" value="P:formation of cytoplasmic translation initiation complex"/>
    <property type="evidence" value="ECO:0007669"/>
    <property type="project" value="UniProtKB-UniRule"/>
</dbReference>
<keyword evidence="7" id="KW-0378">Hydrolase</keyword>
<evidence type="ECO:0000256" key="3">
    <source>
        <dbReference type="ARBA" id="ARBA00022917"/>
    </source>
</evidence>
<dbReference type="EMBL" id="KZ989149">
    <property type="protein sequence ID" value="RKP27807.1"/>
    <property type="molecule type" value="Genomic_DNA"/>
</dbReference>
<dbReference type="HAMAP" id="MF_03005">
    <property type="entry name" value="eIF3f"/>
    <property type="match status" value="1"/>
</dbReference>
<dbReference type="Pfam" id="PF01398">
    <property type="entry name" value="JAB"/>
    <property type="match status" value="1"/>
</dbReference>
<dbReference type="Proteomes" id="UP000278143">
    <property type="component" value="Unassembled WGS sequence"/>
</dbReference>
<dbReference type="InterPro" id="IPR024969">
    <property type="entry name" value="EIF3F/CSN6-like_C"/>
</dbReference>
<dbReference type="AlphaFoldDB" id="A0A4P9Z5A9"/>
<gene>
    <name evidence="7" type="ORF">SYNPS1DRAFT_32353</name>
</gene>
<dbReference type="Gene3D" id="3.40.140.10">
    <property type="entry name" value="Cytidine Deaminase, domain 2"/>
    <property type="match status" value="1"/>
</dbReference>
<keyword evidence="3 4" id="KW-0648">Protein biosynthesis</keyword>
<dbReference type="PANTHER" id="PTHR10540">
    <property type="entry name" value="EUKARYOTIC TRANSLATION INITIATION FACTOR 3 SUBUNIT F-RELATED"/>
    <property type="match status" value="1"/>
</dbReference>
<dbReference type="GO" id="GO:0033290">
    <property type="term" value="C:eukaryotic 48S preinitiation complex"/>
    <property type="evidence" value="ECO:0007669"/>
    <property type="project" value="UniProtKB-UniRule"/>
</dbReference>
<evidence type="ECO:0000259" key="6">
    <source>
        <dbReference type="PROSITE" id="PS50249"/>
    </source>
</evidence>
<dbReference type="GO" id="GO:0008237">
    <property type="term" value="F:metallopeptidase activity"/>
    <property type="evidence" value="ECO:0007669"/>
    <property type="project" value="InterPro"/>
</dbReference>
<dbReference type="InterPro" id="IPR037518">
    <property type="entry name" value="MPN"/>
</dbReference>
<keyword evidence="5" id="KW-0812">Transmembrane</keyword>
<keyword evidence="8" id="KW-1185">Reference proteome</keyword>
<dbReference type="SMART" id="SM00232">
    <property type="entry name" value="JAB_MPN"/>
    <property type="match status" value="1"/>
</dbReference>
<keyword evidence="5" id="KW-0472">Membrane</keyword>
<comment type="function">
    <text evidence="4">Component of the eukaryotic translation initiation factor 3 (eIF-3) complex, which is involved in protein synthesis of a specialized repertoire of mRNAs and, together with other initiation factors, stimulates binding of mRNA and methionyl-tRNAi to the 40S ribosome. The eIF-3 complex specifically targets and initiates translation of a subset of mRNAs involved in cell proliferation.</text>
</comment>
<accession>A0A4P9Z5A9</accession>
<dbReference type="InterPro" id="IPR027531">
    <property type="entry name" value="eIF3f"/>
</dbReference>
<keyword evidence="1 4" id="KW-0963">Cytoplasm</keyword>